<sequence>MSTIFFFLTICQCIYIIGDSFIMINFIVFIIEFFRIRFKQLSLKSMNLFEKNSIQLSDKKRKLFWNQFHQEYVNLYSEIDQFNLTLCSILLFTELVSKSSAVICLLFYSHQIKMHMQNTLITLIFITIFISINILNFRIANLPSYNRICWLSIHRWIARSQWLNLKRKKPKNNLPLRYSFKSRLFLQSMTNNLFGFTCGRMFFISKFKYIQIFLSFNHQHHFHKMNFNLFKRFNQNIELKDIFMQCFQLIRIYALRIDYDLIDYENRNISWSFSKVKRAILIGINAWITISSILICVIWPHNDYLISIDTFDEIVHAKRNDLIAIEMIIAFTLRECLYYFHLNEFIHYKSKINDFFIKLGNYDHNKISSKYRYYLMKFYQKLYCMSIIFHRIFIIGLLAINFMADFFAFYLYECGQIQLIKLILSVIFFFSYICQCIFMVGDIFYSFIIIVFGIEFFRICIKQLSEKSKNIFENSFLLSHRERKLFWYRFHSEYVYIYRETDRFNQTLRYVLLFIEMMSKSFVIICLLFYSHQTKMYLQNTFTTFTFIVLFCLTNILNFRIANLPSYNRLCCLSIHRWIARSQWSNVKLILNRLPLRYSLKSRLFLQTMTRNQFGFTCGRIQFNEIVEIKHFIRESFLLVKFYALRIDYDLVDYEHQNICWTFSKIKRAIFLILNGWISIIFLLIYVIYPHNDYLISFDIFDEIFHSKRNDFIAIELIIVFILRECLFFHHLNELIKYKSKINDFLIRYWHYDDNKLSFEFRYYLAQYYRKTRFIATISYRFFTIGALVIYLIFSHFTYYLYECGQINLIQFILSEIFFFLLICQSIFLIGESLMMLIIIKLGIEFFRIRFKQLSIESMNLFKNSFQSSNRKRKLFWYRFHSDYVYLYSETEKFNSILRYILFIIELMSKSLIIICLLYYSHQLKMHIQNTLVIFILIAMFFLINILNFRIAQIPSYNRICWLSIHRWIARSQWLNLLPLRYSLKSRLFLQSMTNNQFGFTCGRMFFISKFKYIQINISWTFSKIKRAVLITLNVWISTIFLLFIVICSNNDYLISIDTIDMIFKSKRNDFLIIEMIIVFVLRECLYYYHLFEFLQYKFKWNNFLMKYCHYNDNELSIEYQNHLIQFYQKLRFIITISNRIFTIGILIIIIIGNYFIFTLYASGQINLIKLIISAIFFLSFNGQCIYIVYDSLLLLIGMVFMIEFFRIRFKQLSIKSMNLFENLIKSSKRKRKLFWYRFHSDYVHLYSETDQFNQILRYILLFFETMSKSFFVICLLYYSHQTKMYLQNTVVTLTFLLIFCLLSSLNFLIAHLPSYNRNCWLSIHRWIARSQWSNFKRKKFYNRLPLRYSLKSRLFLQSMTNNLFGFTCGRIFFISKFKYIQIEIFQSMKFYALRIDYDLIDYEQRNISWTFLRIKRAILTSINVWITIIYLLCSVIWPNNDYLISIETFDEFLLSKRNDFLAIEMIIVFILRECLFYNHLFELIKHKLKINEFAMNYWHYDDSELSYEYRYYLIQLYRKLRFISTNSYRIFTIGLLAINFISNFFVYYSYHCGQINLIKFIMSSIGFFSFICQCIFIICDSFILLIGIVFIIEFFRIRFKQLSIKSVNIFENSFQLSNRQRKLFWYRFHSQYVYLYSETHRFNLILRDVLLFLEMMSKSLVVICLLYYSHQIKMHMHNTLITLIFITLFCLISSLNFRIAHLPSYNRICWLSIHRWIARSQWSKVERKKSRNNLPLRYSFKSRLFLQTMTNNQFGFTCGRMFFISKFKYIQIRSNEQNVEIEPFFQHCSQSIRFYTLRIDYNLLDYEQKNISYTFSNVKRAIFLVLNGWITILYLFCFILWPRNDYLLSIDDYDKIVHSKRNDFIVIEMIIVFTLRECLYYHHLNELIKYKSKLNEFLIKYWHYDDNKLSFEYRYHLIRFYRKFLFISAISNRIFTIGLLSLHFVLLIFSFYLYECSQISLIKFILSAIGFFLYICQCIYLVCDSIKSLICIVFIIEFFRIRFKQLSIKSMKIFENLIKSSKRKQKLFWYRFHSEYIQLFEETNLFNLTLRDVLLFLEMISKSLVVTCLLFCSHQTKMNAQNIMATFILIAMIFLINILNFRIANLPSYNRLCWLSIHRWIARLQWSNKERKKHRNRFPLRYSLKPRLFLQTMTRNQFGFTCGQMFFISKFKYIQIRSNQQNVKIKYFFMEIFQSIKFYAIRIDYNFLDYEQRNISWTFSTIKRAILFTLNSWLTILYLFCLVIWPQNDYLLSIDAFDKIVLFKKK</sequence>
<accession>A0ABQ8JQY9</accession>
<proteinExistence type="predicted"/>
<dbReference type="EMBL" id="NJHN03000024">
    <property type="protein sequence ID" value="KAH9425030.1"/>
    <property type="molecule type" value="Genomic_DNA"/>
</dbReference>
<feature type="transmembrane region" description="Helical" evidence="1">
    <location>
        <begin position="1935"/>
        <end position="1955"/>
    </location>
</feature>
<feature type="transmembrane region" description="Helical" evidence="1">
    <location>
        <begin position="1256"/>
        <end position="1279"/>
    </location>
</feature>
<feature type="transmembrane region" description="Helical" evidence="1">
    <location>
        <begin position="1071"/>
        <end position="1089"/>
    </location>
</feature>
<comment type="caution">
    <text evidence="2">The sequence shown here is derived from an EMBL/GenBank/DDBJ whole genome shotgun (WGS) entry which is preliminary data.</text>
</comment>
<feature type="transmembrane region" description="Helical" evidence="1">
    <location>
        <begin position="669"/>
        <end position="689"/>
    </location>
</feature>
<feature type="transmembrane region" description="Helical" evidence="1">
    <location>
        <begin position="1650"/>
        <end position="1669"/>
    </location>
</feature>
<feature type="transmembrane region" description="Helical" evidence="1">
    <location>
        <begin position="897"/>
        <end position="920"/>
    </location>
</feature>
<organism evidence="2 3">
    <name type="scientific">Dermatophagoides pteronyssinus</name>
    <name type="common">European house dust mite</name>
    <dbReference type="NCBI Taxonomy" id="6956"/>
    <lineage>
        <taxon>Eukaryota</taxon>
        <taxon>Metazoa</taxon>
        <taxon>Ecdysozoa</taxon>
        <taxon>Arthropoda</taxon>
        <taxon>Chelicerata</taxon>
        <taxon>Arachnida</taxon>
        <taxon>Acari</taxon>
        <taxon>Acariformes</taxon>
        <taxon>Sarcoptiformes</taxon>
        <taxon>Astigmata</taxon>
        <taxon>Psoroptidia</taxon>
        <taxon>Analgoidea</taxon>
        <taxon>Pyroglyphidae</taxon>
        <taxon>Dermatophagoidinae</taxon>
        <taxon>Dermatophagoides</taxon>
    </lineage>
</organism>
<feature type="transmembrane region" description="Helical" evidence="1">
    <location>
        <begin position="817"/>
        <end position="840"/>
    </location>
</feature>
<feature type="transmembrane region" description="Helical" evidence="1">
    <location>
        <begin position="1569"/>
        <end position="1596"/>
    </location>
</feature>
<feature type="transmembrane region" description="Helical" evidence="1">
    <location>
        <begin position="1164"/>
        <end position="1181"/>
    </location>
</feature>
<feature type="transmembrane region" description="Helical" evidence="1">
    <location>
        <begin position="6"/>
        <end position="34"/>
    </location>
</feature>
<evidence type="ECO:0000313" key="3">
    <source>
        <dbReference type="Proteomes" id="UP000887458"/>
    </source>
</evidence>
<keyword evidence="1" id="KW-1133">Transmembrane helix</keyword>
<keyword evidence="1" id="KW-0472">Membrane</keyword>
<feature type="transmembrane region" description="Helical" evidence="1">
    <location>
        <begin position="1188"/>
        <end position="1208"/>
    </location>
</feature>
<feature type="transmembrane region" description="Helical" evidence="1">
    <location>
        <begin position="120"/>
        <end position="137"/>
    </location>
</feature>
<protein>
    <submittedName>
        <fullName evidence="2">Uncharacterized protein</fullName>
    </submittedName>
</protein>
<feature type="transmembrane region" description="Helical" evidence="1">
    <location>
        <begin position="1962"/>
        <end position="1981"/>
    </location>
</feature>
<feature type="transmembrane region" description="Helical" evidence="1">
    <location>
        <begin position="542"/>
        <end position="559"/>
    </location>
</feature>
<evidence type="ECO:0000256" key="1">
    <source>
        <dbReference type="SAM" id="Phobius"/>
    </source>
</evidence>
<feature type="transmembrane region" description="Helical" evidence="1">
    <location>
        <begin position="1028"/>
        <end position="1047"/>
    </location>
</feature>
<reference evidence="2 3" key="1">
    <citation type="journal article" date="2018" name="J. Allergy Clin. Immunol.">
        <title>High-quality assembly of Dermatophagoides pteronyssinus genome and transcriptome reveals a wide range of novel allergens.</title>
        <authorList>
            <person name="Liu X.Y."/>
            <person name="Yang K.Y."/>
            <person name="Wang M.Q."/>
            <person name="Kwok J.S."/>
            <person name="Zeng X."/>
            <person name="Yang Z."/>
            <person name="Xiao X.J."/>
            <person name="Lau C.P."/>
            <person name="Li Y."/>
            <person name="Huang Z.M."/>
            <person name="Ba J.G."/>
            <person name="Yim A.K."/>
            <person name="Ouyang C.Y."/>
            <person name="Ngai S.M."/>
            <person name="Chan T.F."/>
            <person name="Leung E.L."/>
            <person name="Liu L."/>
            <person name="Liu Z.G."/>
            <person name="Tsui S.K."/>
        </authorList>
    </citation>
    <scope>NUCLEOTIDE SEQUENCE [LARGE SCALE GENOMIC DNA]</scope>
    <source>
        <strain evidence="2">Derp</strain>
    </source>
</reference>
<feature type="transmembrane region" description="Helical" evidence="1">
    <location>
        <begin position="2083"/>
        <end position="2102"/>
    </location>
</feature>
<feature type="transmembrane region" description="Helical" evidence="1">
    <location>
        <begin position="1291"/>
        <end position="1313"/>
    </location>
</feature>
<gene>
    <name evidence="2" type="ORF">DERP_009255</name>
</gene>
<feature type="transmembrane region" description="Helical" evidence="1">
    <location>
        <begin position="388"/>
        <end position="412"/>
    </location>
</feature>
<feature type="transmembrane region" description="Helical" evidence="1">
    <location>
        <begin position="2226"/>
        <end position="2246"/>
    </location>
</feature>
<feature type="transmembrane region" description="Helical" evidence="1">
    <location>
        <begin position="279"/>
        <end position="300"/>
    </location>
</feature>
<dbReference type="Proteomes" id="UP000887458">
    <property type="component" value="Unassembled WGS sequence"/>
</dbReference>
<evidence type="ECO:0000313" key="2">
    <source>
        <dbReference type="EMBL" id="KAH9425030.1"/>
    </source>
</evidence>
<feature type="transmembrane region" description="Helical" evidence="1">
    <location>
        <begin position="1355"/>
        <end position="1374"/>
    </location>
</feature>
<keyword evidence="3" id="KW-1185">Reference proteome</keyword>
<feature type="transmembrane region" description="Helical" evidence="1">
    <location>
        <begin position="2054"/>
        <end position="2077"/>
    </location>
</feature>
<feature type="transmembrane region" description="Helical" evidence="1">
    <location>
        <begin position="1418"/>
        <end position="1438"/>
    </location>
</feature>
<feature type="transmembrane region" description="Helical" evidence="1">
    <location>
        <begin position="932"/>
        <end position="949"/>
    </location>
</feature>
<feature type="transmembrane region" description="Helical" evidence="1">
    <location>
        <begin position="780"/>
        <end position="802"/>
    </location>
</feature>
<feature type="transmembrane region" description="Helical" evidence="1">
    <location>
        <begin position="508"/>
        <end position="530"/>
    </location>
</feature>
<feature type="transmembrane region" description="Helical" evidence="1">
    <location>
        <begin position="1681"/>
        <end position="1698"/>
    </location>
</feature>
<feature type="transmembrane region" description="Helical" evidence="1">
    <location>
        <begin position="419"/>
        <end position="438"/>
    </location>
</feature>
<keyword evidence="1" id="KW-0812">Transmembrane</keyword>
<feature type="transmembrane region" description="Helical" evidence="1">
    <location>
        <begin position="1461"/>
        <end position="1481"/>
    </location>
</feature>
<reference evidence="2 3" key="2">
    <citation type="journal article" date="2022" name="Mol. Biol. Evol.">
        <title>Comparative Genomics Reveals Insights into the Divergent Evolution of Astigmatic Mites and Household Pest Adaptations.</title>
        <authorList>
            <person name="Xiong Q."/>
            <person name="Wan A.T."/>
            <person name="Liu X."/>
            <person name="Fung C.S."/>
            <person name="Xiao X."/>
            <person name="Malainual N."/>
            <person name="Hou J."/>
            <person name="Wang L."/>
            <person name="Wang M."/>
            <person name="Yang K.Y."/>
            <person name="Cui Y."/>
            <person name="Leung E.L."/>
            <person name="Nong W."/>
            <person name="Shin S.K."/>
            <person name="Au S.W."/>
            <person name="Jeong K.Y."/>
            <person name="Chew F.T."/>
            <person name="Hui J.H."/>
            <person name="Leung T.F."/>
            <person name="Tungtrongchitr A."/>
            <person name="Zhong N."/>
            <person name="Liu Z."/>
            <person name="Tsui S.K."/>
        </authorList>
    </citation>
    <scope>NUCLEOTIDE SEQUENCE [LARGE SCALE GENOMIC DNA]</scope>
    <source>
        <strain evidence="2">Derp</strain>
    </source>
</reference>
<name>A0ABQ8JQY9_DERPT</name>
<feature type="transmembrane region" description="Helical" evidence="1">
    <location>
        <begin position="444"/>
        <end position="461"/>
    </location>
</feature>
<feature type="transmembrane region" description="Helical" evidence="1">
    <location>
        <begin position="1822"/>
        <end position="1842"/>
    </location>
</feature>
<feature type="transmembrane region" description="Helical" evidence="1">
    <location>
        <begin position="712"/>
        <end position="732"/>
    </location>
</feature>
<feature type="transmembrane region" description="Helical" evidence="1">
    <location>
        <begin position="1529"/>
        <end position="1549"/>
    </location>
</feature>
<feature type="transmembrane region" description="Helical" evidence="1">
    <location>
        <begin position="1137"/>
        <end position="1158"/>
    </location>
</feature>